<evidence type="ECO:0000313" key="14">
    <source>
        <dbReference type="Proteomes" id="UP000562984"/>
    </source>
</evidence>
<comment type="subunit">
    <text evidence="10">Homodimer. Forms a membrane-associated complex with FtsX.</text>
</comment>
<dbReference type="PROSITE" id="PS00211">
    <property type="entry name" value="ABC_TRANSPORTER_1"/>
    <property type="match status" value="1"/>
</dbReference>
<organism evidence="13 14">
    <name type="scientific">Nakamurella aerolata</name>
    <dbReference type="NCBI Taxonomy" id="1656892"/>
    <lineage>
        <taxon>Bacteria</taxon>
        <taxon>Bacillati</taxon>
        <taxon>Actinomycetota</taxon>
        <taxon>Actinomycetes</taxon>
        <taxon>Nakamurellales</taxon>
        <taxon>Nakamurellaceae</taxon>
        <taxon>Nakamurella</taxon>
    </lineage>
</organism>
<gene>
    <name evidence="13" type="ORF">HKD39_07980</name>
</gene>
<keyword evidence="4" id="KW-0547">Nucleotide-binding</keyword>
<evidence type="ECO:0000256" key="2">
    <source>
        <dbReference type="ARBA" id="ARBA00022448"/>
    </source>
</evidence>
<feature type="compositionally biased region" description="Low complexity" evidence="11">
    <location>
        <begin position="377"/>
        <end position="401"/>
    </location>
</feature>
<name>A0A849AFN9_9ACTN</name>
<dbReference type="InterPro" id="IPR003593">
    <property type="entry name" value="AAA+_ATPase"/>
</dbReference>
<evidence type="ECO:0000256" key="11">
    <source>
        <dbReference type="SAM" id="MobiDB-lite"/>
    </source>
</evidence>
<proteinExistence type="inferred from homology"/>
<evidence type="ECO:0000256" key="5">
    <source>
        <dbReference type="ARBA" id="ARBA00022840"/>
    </source>
</evidence>
<comment type="caution">
    <text evidence="13">The sequence shown here is derived from an EMBL/GenBank/DDBJ whole genome shotgun (WGS) entry which is preliminary data.</text>
</comment>
<dbReference type="Pfam" id="PF00005">
    <property type="entry name" value="ABC_tran"/>
    <property type="match status" value="1"/>
</dbReference>
<comment type="function">
    <text evidence="9">Part of the ABC transporter FtsEX involved in cellular division. Has ATPase activity.</text>
</comment>
<evidence type="ECO:0000259" key="12">
    <source>
        <dbReference type="PROSITE" id="PS50893"/>
    </source>
</evidence>
<accession>A0A849AFN9</accession>
<dbReference type="GO" id="GO:0006865">
    <property type="term" value="P:amino acid transport"/>
    <property type="evidence" value="ECO:0007669"/>
    <property type="project" value="UniProtKB-KW"/>
</dbReference>
<dbReference type="FunFam" id="3.40.50.300:FF:000056">
    <property type="entry name" value="Cell division ATP-binding protein FtsE"/>
    <property type="match status" value="1"/>
</dbReference>
<keyword evidence="14" id="KW-1185">Reference proteome</keyword>
<feature type="compositionally biased region" description="Low complexity" evidence="11">
    <location>
        <begin position="1"/>
        <end position="14"/>
    </location>
</feature>
<evidence type="ECO:0000256" key="6">
    <source>
        <dbReference type="ARBA" id="ARBA00022967"/>
    </source>
</evidence>
<dbReference type="InterPro" id="IPR003439">
    <property type="entry name" value="ABC_transporter-like_ATP-bd"/>
</dbReference>
<dbReference type="Gene3D" id="3.40.50.300">
    <property type="entry name" value="P-loop containing nucleotide triphosphate hydrolases"/>
    <property type="match status" value="1"/>
</dbReference>
<dbReference type="InterPro" id="IPR041701">
    <property type="entry name" value="MetN_ABC"/>
</dbReference>
<feature type="region of interest" description="Disordered" evidence="11">
    <location>
        <begin position="1"/>
        <end position="27"/>
    </location>
</feature>
<dbReference type="GO" id="GO:0016887">
    <property type="term" value="F:ATP hydrolysis activity"/>
    <property type="evidence" value="ECO:0007669"/>
    <property type="project" value="InterPro"/>
</dbReference>
<dbReference type="RefSeq" id="WP_171199309.1">
    <property type="nucleotide sequence ID" value="NZ_JABEND010000003.1"/>
</dbReference>
<keyword evidence="7" id="KW-0029">Amino-acid transport</keyword>
<dbReference type="PROSITE" id="PS50893">
    <property type="entry name" value="ABC_TRANSPORTER_2"/>
    <property type="match status" value="1"/>
</dbReference>
<dbReference type="PANTHER" id="PTHR43166">
    <property type="entry name" value="AMINO ACID IMPORT ATP-BINDING PROTEIN"/>
    <property type="match status" value="1"/>
</dbReference>
<keyword evidence="2" id="KW-0813">Transport</keyword>
<dbReference type="GO" id="GO:0005524">
    <property type="term" value="F:ATP binding"/>
    <property type="evidence" value="ECO:0007669"/>
    <property type="project" value="UniProtKB-KW"/>
</dbReference>
<keyword evidence="3" id="KW-1003">Cell membrane</keyword>
<evidence type="ECO:0000256" key="4">
    <source>
        <dbReference type="ARBA" id="ARBA00022741"/>
    </source>
</evidence>
<dbReference type="GO" id="GO:0005886">
    <property type="term" value="C:plasma membrane"/>
    <property type="evidence" value="ECO:0007669"/>
    <property type="project" value="UniProtKB-ARBA"/>
</dbReference>
<evidence type="ECO:0000256" key="10">
    <source>
        <dbReference type="ARBA" id="ARBA00063837"/>
    </source>
</evidence>
<keyword evidence="5 13" id="KW-0067">ATP-binding</keyword>
<feature type="region of interest" description="Disordered" evidence="11">
    <location>
        <begin position="369"/>
        <end position="412"/>
    </location>
</feature>
<reference evidence="13 14" key="1">
    <citation type="submission" date="2020-05" db="EMBL/GenBank/DDBJ databases">
        <title>Nakamurella sp. DB0629 isolated from air conditioner.</title>
        <authorList>
            <person name="Kim D.H."/>
            <person name="Kim D.-U."/>
        </authorList>
    </citation>
    <scope>NUCLEOTIDE SEQUENCE [LARGE SCALE GENOMIC DNA]</scope>
    <source>
        <strain evidence="13 14">DB0629</strain>
    </source>
</reference>
<dbReference type="SUPFAM" id="SSF52540">
    <property type="entry name" value="P-loop containing nucleoside triphosphate hydrolases"/>
    <property type="match status" value="1"/>
</dbReference>
<evidence type="ECO:0000256" key="7">
    <source>
        <dbReference type="ARBA" id="ARBA00022970"/>
    </source>
</evidence>
<feature type="compositionally biased region" description="Basic and acidic residues" evidence="11">
    <location>
        <begin position="402"/>
        <end position="412"/>
    </location>
</feature>
<evidence type="ECO:0000256" key="3">
    <source>
        <dbReference type="ARBA" id="ARBA00022475"/>
    </source>
</evidence>
<evidence type="ECO:0000313" key="13">
    <source>
        <dbReference type="EMBL" id="NNG35652.1"/>
    </source>
</evidence>
<dbReference type="AlphaFoldDB" id="A0A849AFN9"/>
<dbReference type="SMART" id="SM00382">
    <property type="entry name" value="AAA"/>
    <property type="match status" value="1"/>
</dbReference>
<sequence>MTGSTTLTNPTTPSQPAAAAGRPGDSASPAVSFSAVSKVFPARSGPGVTALQDVDLQVRRGEIFAVVGRSGAGKSTLVRLINGLERPTSGRVSVAGTDISTLTERQLRPIRRRIGMVFQQFNLMRSRTVVGNIAFPLRVAGVDKAARERRVAELLDFVGLREKAWQYPDQLSGGQKQRIGIARALATEPTLLLADESTSALDPETTSEVLALLRRVNRELGITIVVITHEMDVVRSTADRVAVLEAGRVAEVGQVQQVFARPTHHTSRRFVQADVRQQPDADRWGQLRRQHPAKQFGQLVSPDAGLLSRVLVAGAELGVPVEVVHGGVSTFKDGDFSSFTLGIEGPEPAVAQWFSRAHELAAQADGMLTRVSGPASGGDATAGASTGTDNTRTDNTGTGSTDHTDGKAEERR</sequence>
<dbReference type="InterPro" id="IPR027417">
    <property type="entry name" value="P-loop_NTPase"/>
</dbReference>
<evidence type="ECO:0000256" key="1">
    <source>
        <dbReference type="ARBA" id="ARBA00005417"/>
    </source>
</evidence>
<evidence type="ECO:0000256" key="8">
    <source>
        <dbReference type="ARBA" id="ARBA00023136"/>
    </source>
</evidence>
<dbReference type="Proteomes" id="UP000562984">
    <property type="component" value="Unassembled WGS sequence"/>
</dbReference>
<dbReference type="PANTHER" id="PTHR43166:SF30">
    <property type="entry name" value="METHIONINE IMPORT ATP-BINDING PROTEIN METN"/>
    <property type="match status" value="1"/>
</dbReference>
<dbReference type="InterPro" id="IPR050086">
    <property type="entry name" value="MetN_ABC_transporter-like"/>
</dbReference>
<dbReference type="InterPro" id="IPR017871">
    <property type="entry name" value="ABC_transporter-like_CS"/>
</dbReference>
<keyword evidence="8" id="KW-0472">Membrane</keyword>
<dbReference type="CDD" id="cd03258">
    <property type="entry name" value="ABC_MetN_methionine_transporter"/>
    <property type="match status" value="1"/>
</dbReference>
<feature type="domain" description="ABC transporter" evidence="12">
    <location>
        <begin position="31"/>
        <end position="271"/>
    </location>
</feature>
<dbReference type="EMBL" id="JABEND010000003">
    <property type="protein sequence ID" value="NNG35652.1"/>
    <property type="molecule type" value="Genomic_DNA"/>
</dbReference>
<comment type="similarity">
    <text evidence="1">Belongs to the ABC transporter superfamily.</text>
</comment>
<keyword evidence="6" id="KW-1278">Translocase</keyword>
<protein>
    <submittedName>
        <fullName evidence="13">Methionine ABC transporter ATP-binding protein</fullName>
    </submittedName>
</protein>
<evidence type="ECO:0000256" key="9">
    <source>
        <dbReference type="ARBA" id="ARBA00054718"/>
    </source>
</evidence>